<name>A0A9J6EL10_RHIMP</name>
<evidence type="ECO:0000256" key="1">
    <source>
        <dbReference type="SAM" id="MobiDB-lite"/>
    </source>
</evidence>
<comment type="caution">
    <text evidence="3">The sequence shown here is derived from an EMBL/GenBank/DDBJ whole genome shotgun (WGS) entry which is preliminary data.</text>
</comment>
<dbReference type="SUPFAM" id="SSF56219">
    <property type="entry name" value="DNase I-like"/>
    <property type="match status" value="1"/>
</dbReference>
<dbReference type="AlphaFoldDB" id="A0A9J6EL10"/>
<reference evidence="3" key="2">
    <citation type="submission" date="2021-09" db="EMBL/GenBank/DDBJ databases">
        <authorList>
            <person name="Jia N."/>
            <person name="Wang J."/>
            <person name="Shi W."/>
            <person name="Du L."/>
            <person name="Sun Y."/>
            <person name="Zhan W."/>
            <person name="Jiang J."/>
            <person name="Wang Q."/>
            <person name="Zhang B."/>
            <person name="Ji P."/>
            <person name="Sakyi L.B."/>
            <person name="Cui X."/>
            <person name="Yuan T."/>
            <person name="Jiang B."/>
            <person name="Yang W."/>
            <person name="Lam T.T.-Y."/>
            <person name="Chang Q."/>
            <person name="Ding S."/>
            <person name="Wang X."/>
            <person name="Zhu J."/>
            <person name="Ruan X."/>
            <person name="Zhao L."/>
            <person name="Wei J."/>
            <person name="Que T."/>
            <person name="Du C."/>
            <person name="Cheng J."/>
            <person name="Dai P."/>
            <person name="Han X."/>
            <person name="Huang E."/>
            <person name="Gao Y."/>
            <person name="Liu J."/>
            <person name="Shao H."/>
            <person name="Ye R."/>
            <person name="Li L."/>
            <person name="Wei W."/>
            <person name="Wang X."/>
            <person name="Wang C."/>
            <person name="Huo Q."/>
            <person name="Li W."/>
            <person name="Guo W."/>
            <person name="Chen H."/>
            <person name="Chen S."/>
            <person name="Zhou L."/>
            <person name="Zhou L."/>
            <person name="Ni X."/>
            <person name="Tian J."/>
            <person name="Zhou Y."/>
            <person name="Sheng Y."/>
            <person name="Liu T."/>
            <person name="Pan Y."/>
            <person name="Xia L."/>
            <person name="Li J."/>
            <person name="Zhao F."/>
            <person name="Cao W."/>
        </authorList>
    </citation>
    <scope>NUCLEOTIDE SEQUENCE</scope>
    <source>
        <strain evidence="3">Rmic-2018</strain>
        <tissue evidence="3">Larvae</tissue>
    </source>
</reference>
<dbReference type="EMBL" id="JABSTU010000003">
    <property type="protein sequence ID" value="KAH8034975.1"/>
    <property type="molecule type" value="Genomic_DNA"/>
</dbReference>
<gene>
    <name evidence="3" type="ORF">HPB51_003816</name>
</gene>
<dbReference type="InterPro" id="IPR005135">
    <property type="entry name" value="Endo/exonuclease/phosphatase"/>
</dbReference>
<dbReference type="GO" id="GO:0003824">
    <property type="term" value="F:catalytic activity"/>
    <property type="evidence" value="ECO:0007669"/>
    <property type="project" value="InterPro"/>
</dbReference>
<reference evidence="3" key="1">
    <citation type="journal article" date="2020" name="Cell">
        <title>Large-Scale Comparative Analyses of Tick Genomes Elucidate Their Genetic Diversity and Vector Capacities.</title>
        <authorList>
            <consortium name="Tick Genome and Microbiome Consortium (TIGMIC)"/>
            <person name="Jia N."/>
            <person name="Wang J."/>
            <person name="Shi W."/>
            <person name="Du L."/>
            <person name="Sun Y."/>
            <person name="Zhan W."/>
            <person name="Jiang J.F."/>
            <person name="Wang Q."/>
            <person name="Zhang B."/>
            <person name="Ji P."/>
            <person name="Bell-Sakyi L."/>
            <person name="Cui X.M."/>
            <person name="Yuan T.T."/>
            <person name="Jiang B.G."/>
            <person name="Yang W.F."/>
            <person name="Lam T.T."/>
            <person name="Chang Q.C."/>
            <person name="Ding S.J."/>
            <person name="Wang X.J."/>
            <person name="Zhu J.G."/>
            <person name="Ruan X.D."/>
            <person name="Zhao L."/>
            <person name="Wei J.T."/>
            <person name="Ye R.Z."/>
            <person name="Que T.C."/>
            <person name="Du C.H."/>
            <person name="Zhou Y.H."/>
            <person name="Cheng J.X."/>
            <person name="Dai P.F."/>
            <person name="Guo W.B."/>
            <person name="Han X.H."/>
            <person name="Huang E.J."/>
            <person name="Li L.F."/>
            <person name="Wei W."/>
            <person name="Gao Y.C."/>
            <person name="Liu J.Z."/>
            <person name="Shao H.Z."/>
            <person name="Wang X."/>
            <person name="Wang C.C."/>
            <person name="Yang T.C."/>
            <person name="Huo Q.B."/>
            <person name="Li W."/>
            <person name="Chen H.Y."/>
            <person name="Chen S.E."/>
            <person name="Zhou L.G."/>
            <person name="Ni X.B."/>
            <person name="Tian J.H."/>
            <person name="Sheng Y."/>
            <person name="Liu T."/>
            <person name="Pan Y.S."/>
            <person name="Xia L.Y."/>
            <person name="Li J."/>
            <person name="Zhao F."/>
            <person name="Cao W.C."/>
        </authorList>
    </citation>
    <scope>NUCLEOTIDE SEQUENCE</scope>
    <source>
        <strain evidence="3">Rmic-2018</strain>
    </source>
</reference>
<sequence>MCKEDHVTGSCPFKLRLNRSGPSPGFSSKPQAPARPTGPIIKSSRPSRPGLHPAVPGLPAITTPSLFRPCPGPRCPPPPPPLTPWPRPHRRPPKVPSAPILLVLRKALCCAGRNALAIVGDFNAPHTCWCYPQNTLKGHSIWNFIHNERLSIFNDFTHPTRIRSSVQRDTNPDLAFARNVADSSWSNTGVSLGSDHYVLCTTFPLHFLARSSTRLAQVVHWDRFRPLRLSASSLSAITDLSVWTETI</sequence>
<dbReference type="Gene3D" id="3.60.10.10">
    <property type="entry name" value="Endonuclease/exonuclease/phosphatase"/>
    <property type="match status" value="1"/>
</dbReference>
<feature type="domain" description="Endonuclease/exonuclease/phosphatase" evidence="2">
    <location>
        <begin position="104"/>
        <end position="198"/>
    </location>
</feature>
<dbReference type="Proteomes" id="UP000821866">
    <property type="component" value="Chromosome 11"/>
</dbReference>
<protein>
    <recommendedName>
        <fullName evidence="2">Endonuclease/exonuclease/phosphatase domain-containing protein</fullName>
    </recommendedName>
</protein>
<dbReference type="Pfam" id="PF14529">
    <property type="entry name" value="Exo_endo_phos_2"/>
    <property type="match status" value="1"/>
</dbReference>
<evidence type="ECO:0000259" key="2">
    <source>
        <dbReference type="Pfam" id="PF14529"/>
    </source>
</evidence>
<evidence type="ECO:0000313" key="3">
    <source>
        <dbReference type="EMBL" id="KAH8034975.1"/>
    </source>
</evidence>
<keyword evidence="4" id="KW-1185">Reference proteome</keyword>
<organism evidence="3 4">
    <name type="scientific">Rhipicephalus microplus</name>
    <name type="common">Cattle tick</name>
    <name type="synonym">Boophilus microplus</name>
    <dbReference type="NCBI Taxonomy" id="6941"/>
    <lineage>
        <taxon>Eukaryota</taxon>
        <taxon>Metazoa</taxon>
        <taxon>Ecdysozoa</taxon>
        <taxon>Arthropoda</taxon>
        <taxon>Chelicerata</taxon>
        <taxon>Arachnida</taxon>
        <taxon>Acari</taxon>
        <taxon>Parasitiformes</taxon>
        <taxon>Ixodida</taxon>
        <taxon>Ixodoidea</taxon>
        <taxon>Ixodidae</taxon>
        <taxon>Rhipicephalinae</taxon>
        <taxon>Rhipicephalus</taxon>
        <taxon>Boophilus</taxon>
    </lineage>
</organism>
<proteinExistence type="predicted"/>
<feature type="region of interest" description="Disordered" evidence="1">
    <location>
        <begin position="1"/>
        <end position="55"/>
    </location>
</feature>
<evidence type="ECO:0000313" key="4">
    <source>
        <dbReference type="Proteomes" id="UP000821866"/>
    </source>
</evidence>
<accession>A0A9J6EL10</accession>
<dbReference type="InterPro" id="IPR036691">
    <property type="entry name" value="Endo/exonu/phosph_ase_sf"/>
</dbReference>